<sequence>MNWVFFSAVVLASNFIGCESGNWIVPCQVTPCSTSCGEGTRTVNYTVCNSTGANDTCDPNLQNLQNTHCENVPCPETYTKVMKDFICNKTNSDFMNFVPCYKNLNIDETILNVSIRLLTKWNADYFESRYNECNCSEDLMNIMILEIEKDSTLYLSPTQVTVNSAISQVRNVVNCMPGVLVGKVWDVYDMLIEKSAILLNVDNELNRYIDFLRNAIESCKGKVNPVDYIKRVIQTEL</sequence>
<evidence type="ECO:0000313" key="2">
    <source>
        <dbReference type="Proteomes" id="UP001652625"/>
    </source>
</evidence>
<dbReference type="RefSeq" id="XP_065656939.1">
    <property type="nucleotide sequence ID" value="XM_065800867.1"/>
</dbReference>
<feature type="chain" id="PRO_5047436846" evidence="1">
    <location>
        <begin position="21"/>
        <end position="237"/>
    </location>
</feature>
<name>A0ABM4C5S7_HYDVU</name>
<protein>
    <submittedName>
        <fullName evidence="3">Uncharacterized protein LOC100207118 isoform X2</fullName>
    </submittedName>
</protein>
<dbReference type="GeneID" id="100207118"/>
<keyword evidence="2" id="KW-1185">Reference proteome</keyword>
<reference evidence="3" key="1">
    <citation type="submission" date="2025-08" db="UniProtKB">
        <authorList>
            <consortium name="RefSeq"/>
        </authorList>
    </citation>
    <scope>IDENTIFICATION</scope>
</reference>
<feature type="signal peptide" evidence="1">
    <location>
        <begin position="1"/>
        <end position="20"/>
    </location>
</feature>
<dbReference type="Proteomes" id="UP001652625">
    <property type="component" value="Chromosome 07"/>
</dbReference>
<organism evidence="2 3">
    <name type="scientific">Hydra vulgaris</name>
    <name type="common">Hydra</name>
    <name type="synonym">Hydra attenuata</name>
    <dbReference type="NCBI Taxonomy" id="6087"/>
    <lineage>
        <taxon>Eukaryota</taxon>
        <taxon>Metazoa</taxon>
        <taxon>Cnidaria</taxon>
        <taxon>Hydrozoa</taxon>
        <taxon>Hydroidolina</taxon>
        <taxon>Anthoathecata</taxon>
        <taxon>Aplanulata</taxon>
        <taxon>Hydridae</taxon>
        <taxon>Hydra</taxon>
    </lineage>
</organism>
<gene>
    <name evidence="3" type="primary">LOC100207118</name>
</gene>
<proteinExistence type="predicted"/>
<evidence type="ECO:0000256" key="1">
    <source>
        <dbReference type="SAM" id="SignalP"/>
    </source>
</evidence>
<evidence type="ECO:0000313" key="3">
    <source>
        <dbReference type="RefSeq" id="XP_065656939.1"/>
    </source>
</evidence>
<accession>A0ABM4C5S7</accession>
<keyword evidence="1" id="KW-0732">Signal</keyword>